<evidence type="ECO:0000256" key="1">
    <source>
        <dbReference type="SAM" id="MobiDB-lite"/>
    </source>
</evidence>
<evidence type="ECO:0000256" key="2">
    <source>
        <dbReference type="SAM" id="SignalP"/>
    </source>
</evidence>
<reference evidence="4" key="1">
    <citation type="submission" date="2016-10" db="EMBL/GenBank/DDBJ databases">
        <authorList>
            <person name="Varghese N."/>
            <person name="Submissions S."/>
        </authorList>
    </citation>
    <scope>NUCLEOTIDE SEQUENCE [LARGE SCALE GENOMIC DNA]</scope>
    <source>
        <strain evidence="4">GAS369</strain>
    </source>
</reference>
<keyword evidence="4" id="KW-1185">Reference proteome</keyword>
<dbReference type="Proteomes" id="UP000243904">
    <property type="component" value="Chromosome I"/>
</dbReference>
<feature type="chain" id="PRO_5009255884" evidence="2">
    <location>
        <begin position="22"/>
        <end position="146"/>
    </location>
</feature>
<feature type="signal peptide" evidence="2">
    <location>
        <begin position="1"/>
        <end position="21"/>
    </location>
</feature>
<name>A0A1H1NV88_9BRAD</name>
<protein>
    <submittedName>
        <fullName evidence="3">Uncharacterized protein</fullName>
    </submittedName>
</protein>
<organism evidence="3 4">
    <name type="scientific">Bradyrhizobium canariense</name>
    <dbReference type="NCBI Taxonomy" id="255045"/>
    <lineage>
        <taxon>Bacteria</taxon>
        <taxon>Pseudomonadati</taxon>
        <taxon>Pseudomonadota</taxon>
        <taxon>Alphaproteobacteria</taxon>
        <taxon>Hyphomicrobiales</taxon>
        <taxon>Nitrobacteraceae</taxon>
        <taxon>Bradyrhizobium</taxon>
    </lineage>
</organism>
<proteinExistence type="predicted"/>
<feature type="compositionally biased region" description="Basic residues" evidence="1">
    <location>
        <begin position="136"/>
        <end position="146"/>
    </location>
</feature>
<evidence type="ECO:0000313" key="3">
    <source>
        <dbReference type="EMBL" id="SDS02854.1"/>
    </source>
</evidence>
<feature type="region of interest" description="Disordered" evidence="1">
    <location>
        <begin position="122"/>
        <end position="146"/>
    </location>
</feature>
<gene>
    <name evidence="3" type="ORF">SAMN05444158_0771</name>
</gene>
<accession>A0A1H1NV88</accession>
<keyword evidence="2" id="KW-0732">Signal</keyword>
<sequence>MQFLKALPCLILTACSSFADADLPQKEDPAPVTASSVPDLRKAAEQENLVPPLEVAGPIAANPIEPGPWLICLRSRSPTNAGRPAYAVFFTDGKFNSVRAAAVIDNCESQVFSPIELDIPKSAAASASPPSPPPPSKKRHHDRGDS</sequence>
<dbReference type="EMBL" id="LT629750">
    <property type="protein sequence ID" value="SDS02854.1"/>
    <property type="molecule type" value="Genomic_DNA"/>
</dbReference>
<dbReference type="AlphaFoldDB" id="A0A1H1NV88"/>
<evidence type="ECO:0000313" key="4">
    <source>
        <dbReference type="Proteomes" id="UP000243904"/>
    </source>
</evidence>